<accession>A0A0C2HGQ5</accession>
<evidence type="ECO:0000313" key="3">
    <source>
        <dbReference type="EMBL" id="MDB0580439.1"/>
    </source>
</evidence>
<evidence type="ECO:0000313" key="2">
    <source>
        <dbReference type="EMBL" id="KIH70799.1"/>
    </source>
</evidence>
<sequence length="136" mass="15182">MRKILVSGLITGVVSGVLLLLASAYVESSAGIEIMTLLLNVDFIFERSPGLFMEIIFHLMVSVTLAIILKWLYVYKPRLYMPGLVTVGAVVTLLYFILSSLAVQTLDLNGYIGFVLWVIFHIGYLQALHLMFRLGL</sequence>
<dbReference type="RefSeq" id="WP_040105810.1">
    <property type="nucleotide sequence ID" value="NZ_JABEVU030000001.1"/>
</dbReference>
<evidence type="ECO:0000256" key="1">
    <source>
        <dbReference type="SAM" id="Phobius"/>
    </source>
</evidence>
<dbReference type="Proteomes" id="UP000031546">
    <property type="component" value="Unassembled WGS sequence"/>
</dbReference>
<evidence type="ECO:0000313" key="5">
    <source>
        <dbReference type="Proteomes" id="UP000031546"/>
    </source>
</evidence>
<dbReference type="OrthoDB" id="2418166at2"/>
<reference evidence="3" key="3">
    <citation type="submission" date="2020-04" db="EMBL/GenBank/DDBJ databases">
        <authorList>
            <person name="Tanveer F."/>
            <person name="Xie Y."/>
            <person name="Shinwari Z.K."/>
        </authorList>
    </citation>
    <scope>NUCLEOTIDE SEQUENCE</scope>
    <source>
        <strain evidence="3">MOSEL-ME25</strain>
    </source>
</reference>
<reference evidence="2 5" key="1">
    <citation type="submission" date="2015-01" db="EMBL/GenBank/DDBJ databases">
        <title>Genome sequences of high lactate-tolerant strain Salinicoccus roseus W12 with industrial interest.</title>
        <authorList>
            <person name="Wang H."/>
            <person name="Yu B."/>
        </authorList>
    </citation>
    <scope>NUCLEOTIDE SEQUENCE [LARGE SCALE GENOMIC DNA]</scope>
    <source>
        <strain evidence="2 5">W12</strain>
    </source>
</reference>
<proteinExistence type="predicted"/>
<reference evidence="3" key="4">
    <citation type="submission" date="2022-12" db="EMBL/GenBank/DDBJ databases">
        <title>Genome analysis and biological profiling of marine Salinicoccus roseus MOSEL-ME25.</title>
        <authorList>
            <person name="Mirza F.T."/>
            <person name="Xie Y."/>
            <person name="Shinwari Z.K."/>
        </authorList>
    </citation>
    <scope>NUCLEOTIDE SEQUENCE</scope>
    <source>
        <strain evidence="3">MOSEL-ME25</strain>
    </source>
</reference>
<dbReference type="Proteomes" id="UP000527860">
    <property type="component" value="Unassembled WGS sequence"/>
</dbReference>
<organism evidence="2 5">
    <name type="scientific">Salinicoccus roseus</name>
    <dbReference type="NCBI Taxonomy" id="45670"/>
    <lineage>
        <taxon>Bacteria</taxon>
        <taxon>Bacillati</taxon>
        <taxon>Bacillota</taxon>
        <taxon>Bacilli</taxon>
        <taxon>Bacillales</taxon>
        <taxon>Staphylococcaceae</taxon>
        <taxon>Salinicoccus</taxon>
    </lineage>
</organism>
<dbReference type="EMBL" id="NPEZ01000004">
    <property type="protein sequence ID" value="OZT76806.1"/>
    <property type="molecule type" value="Genomic_DNA"/>
</dbReference>
<protein>
    <submittedName>
        <fullName evidence="2">Uncharacterized protein</fullName>
    </submittedName>
</protein>
<keyword evidence="1" id="KW-0472">Membrane</keyword>
<feature type="transmembrane region" description="Helical" evidence="1">
    <location>
        <begin position="79"/>
        <end position="98"/>
    </location>
</feature>
<comment type="caution">
    <text evidence="2">The sequence shown here is derived from an EMBL/GenBank/DDBJ whole genome shotgun (WGS) entry which is preliminary data.</text>
</comment>
<name>A0A0C2HGQ5_9STAP</name>
<gene>
    <name evidence="4" type="ORF">CFN03_10145</name>
    <name evidence="3" type="ORF">F7P68_0007830</name>
    <name evidence="2" type="ORF">SN16_06475</name>
</gene>
<dbReference type="EMBL" id="JXII01000005">
    <property type="protein sequence ID" value="KIH70799.1"/>
    <property type="molecule type" value="Genomic_DNA"/>
</dbReference>
<keyword evidence="1" id="KW-1133">Transmembrane helix</keyword>
<evidence type="ECO:0000313" key="7">
    <source>
        <dbReference type="Proteomes" id="UP000527860"/>
    </source>
</evidence>
<reference evidence="4 6" key="2">
    <citation type="submission" date="2017-07" db="EMBL/GenBank/DDBJ databases">
        <title>Shotgun whole genome sequences of three halophilic bacterial isolates.</title>
        <authorList>
            <person name="Pozzo T."/>
            <person name="Higdon S.M."/>
            <person name="Quillaguaman J."/>
        </authorList>
    </citation>
    <scope>NUCLEOTIDE SEQUENCE [LARGE SCALE GENOMIC DNA]</scope>
    <source>
        <strain evidence="4 6">BU-1</strain>
    </source>
</reference>
<dbReference type="Proteomes" id="UP000216682">
    <property type="component" value="Unassembled WGS sequence"/>
</dbReference>
<evidence type="ECO:0000313" key="6">
    <source>
        <dbReference type="Proteomes" id="UP000216682"/>
    </source>
</evidence>
<dbReference type="AlphaFoldDB" id="A0A0C2HGQ5"/>
<feature type="transmembrane region" description="Helical" evidence="1">
    <location>
        <begin position="110"/>
        <end position="132"/>
    </location>
</feature>
<evidence type="ECO:0000313" key="4">
    <source>
        <dbReference type="EMBL" id="OZT76806.1"/>
    </source>
</evidence>
<keyword evidence="1" id="KW-0812">Transmembrane</keyword>
<dbReference type="GeneID" id="77845196"/>
<feature type="transmembrane region" description="Helical" evidence="1">
    <location>
        <begin position="52"/>
        <end position="72"/>
    </location>
</feature>
<dbReference type="EMBL" id="JABEVU030000001">
    <property type="protein sequence ID" value="MDB0580439.1"/>
    <property type="molecule type" value="Genomic_DNA"/>
</dbReference>
<keyword evidence="7" id="KW-1185">Reference proteome</keyword>
<dbReference type="STRING" id="45670.SN16_06475"/>